<dbReference type="RefSeq" id="WP_110018287.1">
    <property type="nucleotide sequence ID" value="NZ_QGTJ01000004.1"/>
</dbReference>
<reference evidence="2 3" key="1">
    <citation type="submission" date="2018-05" db="EMBL/GenBank/DDBJ databases">
        <title>Genomic Encyclopedia of Type Strains, Phase IV (KMG-IV): sequencing the most valuable type-strain genomes for metagenomic binning, comparative biology and taxonomic classification.</title>
        <authorList>
            <person name="Goeker M."/>
        </authorList>
    </citation>
    <scope>NUCLEOTIDE SEQUENCE [LARGE SCALE GENOMIC DNA]</scope>
    <source>
        <strain evidence="2 3">DSM 23606</strain>
    </source>
</reference>
<evidence type="ECO:0000313" key="2">
    <source>
        <dbReference type="EMBL" id="PWV62468.1"/>
    </source>
</evidence>
<evidence type="ECO:0000313" key="3">
    <source>
        <dbReference type="Proteomes" id="UP000246569"/>
    </source>
</evidence>
<dbReference type="Proteomes" id="UP000246569">
    <property type="component" value="Unassembled WGS sequence"/>
</dbReference>
<keyword evidence="3" id="KW-1185">Reference proteome</keyword>
<sequence>MPTQIPDDPSRRRFVTALAAAGFAAAVRPVGAETIVTPSSGLTAGMVHIPSAGVEVPAYRAMPQGRRNAPLILVVQEIFGVHEHIRDICRRLAQLGYCAIAPELYFRQGDVSTISDIPRIISEVVSRVPDAQVMADLDATLAWAGAQDIADTQRVGITGFCWGGRIVWLYCAHNPQLKAGVAWYGKLEGPSSELTPKHPLDLAAQLRVPVLGLYGGADAGIPVTSVERMREAIATAHGASELVVYPDTPHAFNADYRPSYRPAAAADGWKRMRAWFDAHGLPV</sequence>
<dbReference type="GO" id="GO:0016787">
    <property type="term" value="F:hydrolase activity"/>
    <property type="evidence" value="ECO:0007669"/>
    <property type="project" value="InterPro"/>
</dbReference>
<dbReference type="AlphaFoldDB" id="A0A317MXA0"/>
<feature type="domain" description="Dienelactone hydrolase" evidence="1">
    <location>
        <begin position="57"/>
        <end position="279"/>
    </location>
</feature>
<accession>A0A317MXA0</accession>
<comment type="caution">
    <text evidence="2">The sequence shown here is derived from an EMBL/GenBank/DDBJ whole genome shotgun (WGS) entry which is preliminary data.</text>
</comment>
<dbReference type="InterPro" id="IPR051049">
    <property type="entry name" value="Dienelactone_hydrolase-like"/>
</dbReference>
<protein>
    <submittedName>
        <fullName evidence="2">Carboxymethylenebutenolidase</fullName>
    </submittedName>
</protein>
<dbReference type="Pfam" id="PF01738">
    <property type="entry name" value="DLH"/>
    <property type="match status" value="1"/>
</dbReference>
<dbReference type="PANTHER" id="PTHR46623">
    <property type="entry name" value="CARBOXYMETHYLENEBUTENOLIDASE-RELATED"/>
    <property type="match status" value="1"/>
</dbReference>
<dbReference type="InterPro" id="IPR029058">
    <property type="entry name" value="AB_hydrolase_fold"/>
</dbReference>
<dbReference type="Gene3D" id="3.40.50.1820">
    <property type="entry name" value="alpha/beta hydrolase"/>
    <property type="match status" value="1"/>
</dbReference>
<organism evidence="2 3">
    <name type="scientific">Plasticicumulans acidivorans</name>
    <dbReference type="NCBI Taxonomy" id="886464"/>
    <lineage>
        <taxon>Bacteria</taxon>
        <taxon>Pseudomonadati</taxon>
        <taxon>Pseudomonadota</taxon>
        <taxon>Gammaproteobacteria</taxon>
        <taxon>Candidatus Competibacteraceae</taxon>
        <taxon>Plasticicumulans</taxon>
    </lineage>
</organism>
<name>A0A317MXA0_9GAMM</name>
<dbReference type="SUPFAM" id="SSF53474">
    <property type="entry name" value="alpha/beta-Hydrolases"/>
    <property type="match status" value="1"/>
</dbReference>
<dbReference type="InterPro" id="IPR006311">
    <property type="entry name" value="TAT_signal"/>
</dbReference>
<dbReference type="OrthoDB" id="9787933at2"/>
<dbReference type="EMBL" id="QGTJ01000004">
    <property type="protein sequence ID" value="PWV62468.1"/>
    <property type="molecule type" value="Genomic_DNA"/>
</dbReference>
<gene>
    <name evidence="2" type="ORF">C7443_104264</name>
</gene>
<proteinExistence type="predicted"/>
<evidence type="ECO:0000259" key="1">
    <source>
        <dbReference type="Pfam" id="PF01738"/>
    </source>
</evidence>
<dbReference type="PANTHER" id="PTHR46623:SF6">
    <property type="entry name" value="ALPHA_BETA-HYDROLASES SUPERFAMILY PROTEIN"/>
    <property type="match status" value="1"/>
</dbReference>
<dbReference type="InterPro" id="IPR002925">
    <property type="entry name" value="Dienelactn_hydro"/>
</dbReference>
<dbReference type="PROSITE" id="PS51318">
    <property type="entry name" value="TAT"/>
    <property type="match status" value="1"/>
</dbReference>